<evidence type="ECO:0000313" key="2">
    <source>
        <dbReference type="Proteomes" id="UP000800039"/>
    </source>
</evidence>
<sequence>MDNPGLKITARKAASAASQPVIELYHPSIMHSKRTSTYLPSSQANNTTCIDMRVSTSLLRIYYLAYHSSVCLCRTNMRSRCTTGDKRGAQLRSVSRLCEEIRNTFFGVDLGVGSSAGVSTYVRFMYLSYCTMAFTYRTWKLTLQASSLAKARRVTIAVAVSKLSRKHMAGVSYSTHTQVAVSNGQGIAGYADHSASSLRNPLEFTSGPASSRLKSFLALLPQLIVSWKA</sequence>
<gene>
    <name evidence="1" type="ORF">K460DRAFT_356833</name>
</gene>
<reference evidence="1" key="1">
    <citation type="submission" date="2020-01" db="EMBL/GenBank/DDBJ databases">
        <authorList>
            <consortium name="DOE Joint Genome Institute"/>
            <person name="Haridas S."/>
            <person name="Albert R."/>
            <person name="Binder M."/>
            <person name="Bloem J."/>
            <person name="Labutti K."/>
            <person name="Salamov A."/>
            <person name="Andreopoulos B."/>
            <person name="Baker S.E."/>
            <person name="Barry K."/>
            <person name="Bills G."/>
            <person name="Bluhm B.H."/>
            <person name="Cannon C."/>
            <person name="Castanera R."/>
            <person name="Culley D.E."/>
            <person name="Daum C."/>
            <person name="Ezra D."/>
            <person name="Gonzalez J.B."/>
            <person name="Henrissat B."/>
            <person name="Kuo A."/>
            <person name="Liang C."/>
            <person name="Lipzen A."/>
            <person name="Lutzoni F."/>
            <person name="Magnuson J."/>
            <person name="Mondo S."/>
            <person name="Nolan M."/>
            <person name="Ohm R."/>
            <person name="Pangilinan J."/>
            <person name="Park H.-J."/>
            <person name="Ramirez L."/>
            <person name="Alfaro M."/>
            <person name="Sun H."/>
            <person name="Tritt A."/>
            <person name="Yoshinaga Y."/>
            <person name="Zwiers L.-H."/>
            <person name="Turgeon B.G."/>
            <person name="Goodwin S.B."/>
            <person name="Spatafora J.W."/>
            <person name="Crous P.W."/>
            <person name="Grigoriev I.V."/>
        </authorList>
    </citation>
    <scope>NUCLEOTIDE SEQUENCE</scope>
    <source>
        <strain evidence="1">CBS 394.84</strain>
    </source>
</reference>
<dbReference type="GeneID" id="63849243"/>
<organism evidence="1 2">
    <name type="scientific">Cucurbitaria berberidis CBS 394.84</name>
    <dbReference type="NCBI Taxonomy" id="1168544"/>
    <lineage>
        <taxon>Eukaryota</taxon>
        <taxon>Fungi</taxon>
        <taxon>Dikarya</taxon>
        <taxon>Ascomycota</taxon>
        <taxon>Pezizomycotina</taxon>
        <taxon>Dothideomycetes</taxon>
        <taxon>Pleosporomycetidae</taxon>
        <taxon>Pleosporales</taxon>
        <taxon>Pleosporineae</taxon>
        <taxon>Cucurbitariaceae</taxon>
        <taxon>Cucurbitaria</taxon>
    </lineage>
</organism>
<dbReference type="AlphaFoldDB" id="A0A9P4L5T9"/>
<dbReference type="Proteomes" id="UP000800039">
    <property type="component" value="Unassembled WGS sequence"/>
</dbReference>
<name>A0A9P4L5T9_9PLEO</name>
<dbReference type="RefSeq" id="XP_040785613.1">
    <property type="nucleotide sequence ID" value="XM_040931991.1"/>
</dbReference>
<evidence type="ECO:0000313" key="1">
    <source>
        <dbReference type="EMBL" id="KAF1843050.1"/>
    </source>
</evidence>
<comment type="caution">
    <text evidence="1">The sequence shown here is derived from an EMBL/GenBank/DDBJ whole genome shotgun (WGS) entry which is preliminary data.</text>
</comment>
<accession>A0A9P4L5T9</accession>
<protein>
    <submittedName>
        <fullName evidence="1">Uncharacterized protein</fullName>
    </submittedName>
</protein>
<keyword evidence="2" id="KW-1185">Reference proteome</keyword>
<proteinExistence type="predicted"/>
<dbReference type="EMBL" id="ML976617">
    <property type="protein sequence ID" value="KAF1843050.1"/>
    <property type="molecule type" value="Genomic_DNA"/>
</dbReference>